<organism evidence="12 13">
    <name type="scientific">Belliella filtrata</name>
    <dbReference type="NCBI Taxonomy" id="2923435"/>
    <lineage>
        <taxon>Bacteria</taxon>
        <taxon>Pseudomonadati</taxon>
        <taxon>Bacteroidota</taxon>
        <taxon>Cytophagia</taxon>
        <taxon>Cytophagales</taxon>
        <taxon>Cyclobacteriaceae</taxon>
        <taxon>Belliella</taxon>
    </lineage>
</organism>
<dbReference type="Pfam" id="PF00989">
    <property type="entry name" value="PAS"/>
    <property type="match status" value="1"/>
</dbReference>
<feature type="modified residue" description="4-aspartylphosphate" evidence="7">
    <location>
        <position position="1114"/>
    </location>
</feature>
<dbReference type="EMBL" id="JAKZGP010000021">
    <property type="protein sequence ID" value="MCH7409714.1"/>
    <property type="molecule type" value="Genomic_DNA"/>
</dbReference>
<name>A0ABS9V036_9BACT</name>
<comment type="catalytic activity">
    <reaction evidence="1">
        <text>ATP + protein L-histidine = ADP + protein N-phospho-L-histidine.</text>
        <dbReference type="EC" id="2.7.13.3"/>
    </reaction>
</comment>
<dbReference type="SUPFAM" id="SSF55785">
    <property type="entry name" value="PYP-like sensor domain (PAS domain)"/>
    <property type="match status" value="4"/>
</dbReference>
<dbReference type="Gene3D" id="3.30.450.20">
    <property type="entry name" value="PAS domain"/>
    <property type="match status" value="4"/>
</dbReference>
<evidence type="ECO:0000256" key="5">
    <source>
        <dbReference type="ARBA" id="ARBA00022777"/>
    </source>
</evidence>
<dbReference type="InterPro" id="IPR013655">
    <property type="entry name" value="PAS_fold_3"/>
</dbReference>
<evidence type="ECO:0000256" key="4">
    <source>
        <dbReference type="ARBA" id="ARBA00022679"/>
    </source>
</evidence>
<feature type="domain" description="Histidine kinase" evidence="8">
    <location>
        <begin position="819"/>
        <end position="1040"/>
    </location>
</feature>
<dbReference type="SUPFAM" id="SSF47384">
    <property type="entry name" value="Homodimeric domain of signal transducing histidine kinase"/>
    <property type="match status" value="1"/>
</dbReference>
<dbReference type="Gene3D" id="3.30.565.10">
    <property type="entry name" value="Histidine kinase-like ATPase, C-terminal domain"/>
    <property type="match status" value="1"/>
</dbReference>
<dbReference type="NCBIfam" id="TIGR00229">
    <property type="entry name" value="sensory_box"/>
    <property type="match status" value="2"/>
</dbReference>
<feature type="domain" description="PAC" evidence="11">
    <location>
        <begin position="749"/>
        <end position="801"/>
    </location>
</feature>
<dbReference type="InterPro" id="IPR013767">
    <property type="entry name" value="PAS_fold"/>
</dbReference>
<dbReference type="SMART" id="SM00086">
    <property type="entry name" value="PAC"/>
    <property type="match status" value="4"/>
</dbReference>
<feature type="domain" description="Response regulatory" evidence="9">
    <location>
        <begin position="1064"/>
        <end position="1183"/>
    </location>
</feature>
<dbReference type="SMART" id="SM00091">
    <property type="entry name" value="PAS"/>
    <property type="match status" value="3"/>
</dbReference>
<dbReference type="CDD" id="cd00082">
    <property type="entry name" value="HisKA"/>
    <property type="match status" value="1"/>
</dbReference>
<evidence type="ECO:0000313" key="12">
    <source>
        <dbReference type="EMBL" id="MCH7409714.1"/>
    </source>
</evidence>
<dbReference type="PANTHER" id="PTHR45339">
    <property type="entry name" value="HYBRID SIGNAL TRANSDUCTION HISTIDINE KINASE J"/>
    <property type="match status" value="1"/>
</dbReference>
<dbReference type="Pfam" id="PF08447">
    <property type="entry name" value="PAS_3"/>
    <property type="match status" value="1"/>
</dbReference>
<dbReference type="PROSITE" id="PS50110">
    <property type="entry name" value="RESPONSE_REGULATORY"/>
    <property type="match status" value="1"/>
</dbReference>
<proteinExistence type="predicted"/>
<dbReference type="PROSITE" id="PS50112">
    <property type="entry name" value="PAS"/>
    <property type="match status" value="2"/>
</dbReference>
<dbReference type="EC" id="2.7.13.3" evidence="2"/>
<evidence type="ECO:0000256" key="3">
    <source>
        <dbReference type="ARBA" id="ARBA00022553"/>
    </source>
</evidence>
<dbReference type="InterPro" id="IPR001789">
    <property type="entry name" value="Sig_transdc_resp-reg_receiver"/>
</dbReference>
<gene>
    <name evidence="12" type="ORF">MM239_09935</name>
</gene>
<dbReference type="InterPro" id="IPR000014">
    <property type="entry name" value="PAS"/>
</dbReference>
<evidence type="ECO:0000259" key="8">
    <source>
        <dbReference type="PROSITE" id="PS50109"/>
    </source>
</evidence>
<dbReference type="Pfam" id="PF01590">
    <property type="entry name" value="GAF"/>
    <property type="match status" value="1"/>
</dbReference>
<dbReference type="InterPro" id="IPR036890">
    <property type="entry name" value="HATPase_C_sf"/>
</dbReference>
<protein>
    <recommendedName>
        <fullName evidence="2">histidine kinase</fullName>
        <ecNumber evidence="2">2.7.13.3</ecNumber>
    </recommendedName>
</protein>
<dbReference type="InterPro" id="IPR029016">
    <property type="entry name" value="GAF-like_dom_sf"/>
</dbReference>
<dbReference type="Pfam" id="PF13426">
    <property type="entry name" value="PAS_9"/>
    <property type="match status" value="1"/>
</dbReference>
<accession>A0ABS9V036</accession>
<evidence type="ECO:0000259" key="9">
    <source>
        <dbReference type="PROSITE" id="PS50110"/>
    </source>
</evidence>
<dbReference type="SMART" id="SM00065">
    <property type="entry name" value="GAF"/>
    <property type="match status" value="1"/>
</dbReference>
<keyword evidence="3 7" id="KW-0597">Phosphoprotein</keyword>
<dbReference type="CDD" id="cd00130">
    <property type="entry name" value="PAS"/>
    <property type="match status" value="3"/>
</dbReference>
<dbReference type="Gene3D" id="3.30.450.40">
    <property type="match status" value="1"/>
</dbReference>
<dbReference type="CDD" id="cd16922">
    <property type="entry name" value="HATPase_EvgS-ArcB-TorS-like"/>
    <property type="match status" value="1"/>
</dbReference>
<evidence type="ECO:0000256" key="1">
    <source>
        <dbReference type="ARBA" id="ARBA00000085"/>
    </source>
</evidence>
<keyword evidence="5" id="KW-0418">Kinase</keyword>
<evidence type="ECO:0000256" key="2">
    <source>
        <dbReference type="ARBA" id="ARBA00012438"/>
    </source>
</evidence>
<dbReference type="InterPro" id="IPR003661">
    <property type="entry name" value="HisK_dim/P_dom"/>
</dbReference>
<dbReference type="InterPro" id="IPR000700">
    <property type="entry name" value="PAS-assoc_C"/>
</dbReference>
<keyword evidence="13" id="KW-1185">Reference proteome</keyword>
<dbReference type="Pfam" id="PF00072">
    <property type="entry name" value="Response_reg"/>
    <property type="match status" value="1"/>
</dbReference>
<dbReference type="SMART" id="SM00388">
    <property type="entry name" value="HisKA"/>
    <property type="match status" value="1"/>
</dbReference>
<dbReference type="SMART" id="SM00448">
    <property type="entry name" value="REC"/>
    <property type="match status" value="1"/>
</dbReference>
<feature type="domain" description="PAS" evidence="10">
    <location>
        <begin position="674"/>
        <end position="730"/>
    </location>
</feature>
<dbReference type="InterPro" id="IPR001610">
    <property type="entry name" value="PAC"/>
</dbReference>
<dbReference type="CDD" id="cd17546">
    <property type="entry name" value="REC_hyHK_CKI1_RcsC-like"/>
    <property type="match status" value="1"/>
</dbReference>
<dbReference type="RefSeq" id="WP_241348036.1">
    <property type="nucleotide sequence ID" value="NZ_JAKZGP010000021.1"/>
</dbReference>
<dbReference type="InterPro" id="IPR035965">
    <property type="entry name" value="PAS-like_dom_sf"/>
</dbReference>
<evidence type="ECO:0000259" key="10">
    <source>
        <dbReference type="PROSITE" id="PS50112"/>
    </source>
</evidence>
<dbReference type="InterPro" id="IPR005467">
    <property type="entry name" value="His_kinase_dom"/>
</dbReference>
<keyword evidence="4" id="KW-0808">Transferase</keyword>
<evidence type="ECO:0000256" key="6">
    <source>
        <dbReference type="ARBA" id="ARBA00023012"/>
    </source>
</evidence>
<dbReference type="PRINTS" id="PR00344">
    <property type="entry name" value="BCTRLSENSOR"/>
</dbReference>
<feature type="domain" description="PAS" evidence="10">
    <location>
        <begin position="423"/>
        <end position="485"/>
    </location>
</feature>
<dbReference type="InterPro" id="IPR003018">
    <property type="entry name" value="GAF"/>
</dbReference>
<dbReference type="SMART" id="SM00387">
    <property type="entry name" value="HATPase_c"/>
    <property type="match status" value="1"/>
</dbReference>
<dbReference type="Pfam" id="PF00512">
    <property type="entry name" value="HisKA"/>
    <property type="match status" value="1"/>
</dbReference>
<evidence type="ECO:0000259" key="11">
    <source>
        <dbReference type="PROSITE" id="PS50113"/>
    </source>
</evidence>
<dbReference type="SUPFAM" id="SSF55781">
    <property type="entry name" value="GAF domain-like"/>
    <property type="match status" value="1"/>
</dbReference>
<dbReference type="PROSITE" id="PS50109">
    <property type="entry name" value="HIS_KIN"/>
    <property type="match status" value="1"/>
</dbReference>
<dbReference type="InterPro" id="IPR004358">
    <property type="entry name" value="Sig_transdc_His_kin-like_C"/>
</dbReference>
<dbReference type="Proteomes" id="UP001165489">
    <property type="component" value="Unassembled WGS sequence"/>
</dbReference>
<sequence>MDDLLQVAFTSVFDQIKEPILIFTKEEIIYLNQYFKENFKINFNNCNEFFLEHNIKSEINDFFLKGELPQMEIIRPLQYFSGISIDFKWQLAKLNEDSSRDNLLFLKGIPLHHNTEIHHDKRGLSNHYELEKLINKISKKIVNASYDQLEAVFNESLSLLGEFEDVDRAYMFLFHDSSLKIERGYEWVRKGVLPQIDFIKSIQIDNDFSSFQALRKGEVFLMPEVSKMDERFAVERDIFLKQKIDSVILIPIMSEKKLIGFFGLDVVGRTRNWNDGDIYVLTQLADVFSGALKSKRIRRDLRMQSQILAQIKDSILVTDTALNVLYMNDAAYEESGIDHKTNLGIKIFELFDFTAHQNFDLRAELDELMNIEEVKRELVLVNSQRKSIPIELYIKLFHNDQNKVIGYTFLMRNLLQINQQKDLAKKAKMIIENSSSVLFTLDPNDHFRILYITDNIHQFGYNAKKLLNSKASILDLIHPDDAEELIHYHYARKDKRGVPAFSGEYRIRKKDGTYRWVEDKTREVYDHFGQIVLHEGVIQDVTERKRDREEILRAKQQYRVLAANIPLTSVFLIDRQLTYVVAEGTNFRKWKMTSGDFENKGLHEVQVHNLDQIKSAVESTLKDRIFTQKNIKFRGRVYEMTVRPIIHDGEVEYALGIIRDIHDEYEAKERLKASEEKYRSLVEESTEIIFSVGMDMNLMYVSPNIKQFLGFEAHEVIGKNLINYLHHEDKMIFEGLLESHAGDFFEANQYLEYKIKHKDGSFRMMSSNGRLIRDENGNIKQYMGIARDITKLKNTQRDLYLAKEKAEQALTIKSQFLSIMSHEIRTPMNAVIGMAHLLIEDQPRPDQLENLKTLQFSAENLLGLINDILDFTKIDSGKVELEKVAFDLRLVFNRIIHSYSYQVREKNLDVHFEVDDTLPRIVMSDPVRLSQVANNLISNAIKFTESGFVKIKLSNIHEDIKQVRVRFDFEDSGIGIPEEKLHTIFEAFTQASAATTRKYGGTGLGLAIVKRLVGIFGGNIVVKRQGGGGTLFSFELDLEKPIVLQTEQNQDISTKDDVDLSYAKILVAEDNLVNQIMIKKFLTKWGVTNLVISNDGLEAVEALEQQKFDLILLDLQMPEMDGFEVGHFIRNHTRDEIRSLPIIALTASSLLEVKDQLEAVGINDFIPKPFNPDNLYAKIIKYLKV</sequence>
<evidence type="ECO:0000256" key="7">
    <source>
        <dbReference type="PROSITE-ProRule" id="PRU00169"/>
    </source>
</evidence>
<dbReference type="PANTHER" id="PTHR45339:SF1">
    <property type="entry name" value="HYBRID SIGNAL TRANSDUCTION HISTIDINE KINASE J"/>
    <property type="match status" value="1"/>
</dbReference>
<dbReference type="Gene3D" id="1.10.287.130">
    <property type="match status" value="1"/>
</dbReference>
<dbReference type="PROSITE" id="PS50113">
    <property type="entry name" value="PAC"/>
    <property type="match status" value="2"/>
</dbReference>
<dbReference type="SUPFAM" id="SSF52172">
    <property type="entry name" value="CheY-like"/>
    <property type="match status" value="1"/>
</dbReference>
<evidence type="ECO:0000313" key="13">
    <source>
        <dbReference type="Proteomes" id="UP001165489"/>
    </source>
</evidence>
<comment type="caution">
    <text evidence="12">The sequence shown here is derived from an EMBL/GenBank/DDBJ whole genome shotgun (WGS) entry which is preliminary data.</text>
</comment>
<keyword evidence="6" id="KW-0902">Two-component regulatory system</keyword>
<dbReference type="InterPro" id="IPR036097">
    <property type="entry name" value="HisK_dim/P_sf"/>
</dbReference>
<dbReference type="InterPro" id="IPR011006">
    <property type="entry name" value="CheY-like_superfamily"/>
</dbReference>
<reference evidence="12" key="1">
    <citation type="submission" date="2022-03" db="EMBL/GenBank/DDBJ databases">
        <title>De novo assembled genomes of Belliella spp. (Cyclobacteriaceae) strains.</title>
        <authorList>
            <person name="Szabo A."/>
            <person name="Korponai K."/>
            <person name="Felfoldi T."/>
        </authorList>
    </citation>
    <scope>NUCLEOTIDE SEQUENCE</scope>
    <source>
        <strain evidence="12">DSM 111904</strain>
    </source>
</reference>
<dbReference type="SUPFAM" id="SSF55874">
    <property type="entry name" value="ATPase domain of HSP90 chaperone/DNA topoisomerase II/histidine kinase"/>
    <property type="match status" value="1"/>
</dbReference>
<dbReference type="Pfam" id="PF02518">
    <property type="entry name" value="HATPase_c"/>
    <property type="match status" value="1"/>
</dbReference>
<feature type="domain" description="PAC" evidence="11">
    <location>
        <begin position="501"/>
        <end position="553"/>
    </location>
</feature>
<dbReference type="InterPro" id="IPR003594">
    <property type="entry name" value="HATPase_dom"/>
</dbReference>
<dbReference type="Gene3D" id="3.40.50.2300">
    <property type="match status" value="1"/>
</dbReference>